<evidence type="ECO:0000256" key="2">
    <source>
        <dbReference type="ARBA" id="ARBA00022448"/>
    </source>
</evidence>
<keyword evidence="5 7" id="KW-1133">Transmembrane helix</keyword>
<dbReference type="GO" id="GO:0005886">
    <property type="term" value="C:plasma membrane"/>
    <property type="evidence" value="ECO:0007669"/>
    <property type="project" value="UniProtKB-SubCell"/>
</dbReference>
<organism evidence="9 10">
    <name type="scientific">Leifsonia tongyongensis</name>
    <dbReference type="NCBI Taxonomy" id="1268043"/>
    <lineage>
        <taxon>Bacteria</taxon>
        <taxon>Bacillati</taxon>
        <taxon>Actinomycetota</taxon>
        <taxon>Actinomycetes</taxon>
        <taxon>Micrococcales</taxon>
        <taxon>Microbacteriaceae</taxon>
        <taxon>Leifsonia</taxon>
    </lineage>
</organism>
<dbReference type="AlphaFoldDB" id="A0A6L9XVH6"/>
<feature type="transmembrane region" description="Helical" evidence="7">
    <location>
        <begin position="235"/>
        <end position="256"/>
    </location>
</feature>
<name>A0A6L9XVH6_9MICO</name>
<keyword evidence="4 7" id="KW-0812">Transmembrane</keyword>
<accession>A0A6L9XVH6</accession>
<evidence type="ECO:0000259" key="8">
    <source>
        <dbReference type="PROSITE" id="PS50928"/>
    </source>
</evidence>
<comment type="similarity">
    <text evidence="7">Belongs to the binding-protein-dependent transport system permease family.</text>
</comment>
<evidence type="ECO:0000313" key="9">
    <source>
        <dbReference type="EMBL" id="NEN05419.1"/>
    </source>
</evidence>
<evidence type="ECO:0000256" key="6">
    <source>
        <dbReference type="ARBA" id="ARBA00023136"/>
    </source>
</evidence>
<evidence type="ECO:0000256" key="1">
    <source>
        <dbReference type="ARBA" id="ARBA00004651"/>
    </source>
</evidence>
<dbReference type="InterPro" id="IPR050901">
    <property type="entry name" value="BP-dep_ABC_trans_perm"/>
</dbReference>
<feature type="transmembrane region" description="Helical" evidence="7">
    <location>
        <begin position="98"/>
        <end position="125"/>
    </location>
</feature>
<keyword evidence="3" id="KW-1003">Cell membrane</keyword>
<dbReference type="CDD" id="cd06261">
    <property type="entry name" value="TM_PBP2"/>
    <property type="match status" value="1"/>
</dbReference>
<proteinExistence type="inferred from homology"/>
<feature type="transmembrane region" description="Helical" evidence="7">
    <location>
        <begin position="12"/>
        <end position="30"/>
    </location>
</feature>
<dbReference type="EMBL" id="JAAGWY010000001">
    <property type="protein sequence ID" value="NEN05419.1"/>
    <property type="molecule type" value="Genomic_DNA"/>
</dbReference>
<keyword evidence="10" id="KW-1185">Reference proteome</keyword>
<dbReference type="PROSITE" id="PS50928">
    <property type="entry name" value="ABC_TM1"/>
    <property type="match status" value="1"/>
</dbReference>
<comment type="subcellular location">
    <subcellularLocation>
        <location evidence="1 7">Cell membrane</location>
        <topology evidence="1 7">Multi-pass membrane protein</topology>
    </subcellularLocation>
</comment>
<keyword evidence="6 7" id="KW-0472">Membrane</keyword>
<dbReference type="InterPro" id="IPR000515">
    <property type="entry name" value="MetI-like"/>
</dbReference>
<evidence type="ECO:0000256" key="7">
    <source>
        <dbReference type="RuleBase" id="RU363032"/>
    </source>
</evidence>
<dbReference type="PANTHER" id="PTHR32243">
    <property type="entry name" value="MALTOSE TRANSPORT SYSTEM PERMEASE-RELATED"/>
    <property type="match status" value="1"/>
</dbReference>
<dbReference type="Gene3D" id="1.10.3720.10">
    <property type="entry name" value="MetI-like"/>
    <property type="match status" value="1"/>
</dbReference>
<dbReference type="SUPFAM" id="SSF161098">
    <property type="entry name" value="MetI-like"/>
    <property type="match status" value="1"/>
</dbReference>
<protein>
    <submittedName>
        <fullName evidence="9">Carbohydrate ABC transporter permease</fullName>
    </submittedName>
</protein>
<dbReference type="InterPro" id="IPR035906">
    <property type="entry name" value="MetI-like_sf"/>
</dbReference>
<sequence>MKTSITRSLPKTILGVVFVAIMLFPVYWMINTSLQSGSAATNATFFPWNPDFSAYAIALRDQLGNLGTSLVIAIGSVVLTLVIATPAAYALAKFRLPWINVVLLALVITQMVPGIVIANAMYTVYNDLGLLNSIPGLILADASTSIPFAILILRAFMVSIPVTLIEAARVDGASQFRAFRSIVVPISRNSIITAGLFSFLFAWSDFLFALTLTTGTTVRPITLGIYTYLTANVQGWAPVMATSVLASVPAILLLLFAQRFIAEGALGGALK</sequence>
<dbReference type="GO" id="GO:0055085">
    <property type="term" value="P:transmembrane transport"/>
    <property type="evidence" value="ECO:0007669"/>
    <property type="project" value="InterPro"/>
</dbReference>
<dbReference type="Pfam" id="PF00528">
    <property type="entry name" value="BPD_transp_1"/>
    <property type="match status" value="1"/>
</dbReference>
<gene>
    <name evidence="9" type="ORF">G3T36_06000</name>
</gene>
<dbReference type="RefSeq" id="WP_163288636.1">
    <property type="nucleotide sequence ID" value="NZ_JAAGWY010000001.1"/>
</dbReference>
<feature type="transmembrane region" description="Helical" evidence="7">
    <location>
        <begin position="70"/>
        <end position="91"/>
    </location>
</feature>
<keyword evidence="2 7" id="KW-0813">Transport</keyword>
<evidence type="ECO:0000256" key="5">
    <source>
        <dbReference type="ARBA" id="ARBA00022989"/>
    </source>
</evidence>
<feature type="transmembrane region" description="Helical" evidence="7">
    <location>
        <begin position="145"/>
        <end position="170"/>
    </location>
</feature>
<evidence type="ECO:0000256" key="4">
    <source>
        <dbReference type="ARBA" id="ARBA00022692"/>
    </source>
</evidence>
<evidence type="ECO:0000256" key="3">
    <source>
        <dbReference type="ARBA" id="ARBA00022475"/>
    </source>
</evidence>
<dbReference type="PANTHER" id="PTHR32243:SF18">
    <property type="entry name" value="INNER MEMBRANE ABC TRANSPORTER PERMEASE PROTEIN YCJP"/>
    <property type="match status" value="1"/>
</dbReference>
<feature type="domain" description="ABC transmembrane type-1" evidence="8">
    <location>
        <begin position="66"/>
        <end position="257"/>
    </location>
</feature>
<reference evidence="9 10" key="1">
    <citation type="journal article" date="2014" name="J. Microbiol.">
        <title>Diaminobutyricibacter tongyongensis gen. nov., sp. nov. and Homoserinibacter gongjuensis gen. nov., sp. nov. belong to the family Microbacteriaceae.</title>
        <authorList>
            <person name="Kim S.J."/>
            <person name="Ahn J.H."/>
            <person name="Weon H.Y."/>
            <person name="Hamada M."/>
            <person name="Suzuki K."/>
            <person name="Kwon S.W."/>
        </authorList>
    </citation>
    <scope>NUCLEOTIDE SEQUENCE [LARGE SCALE GENOMIC DNA]</scope>
    <source>
        <strain evidence="9 10">NBRC 108724</strain>
    </source>
</reference>
<dbReference type="Proteomes" id="UP000474967">
    <property type="component" value="Unassembled WGS sequence"/>
</dbReference>
<comment type="caution">
    <text evidence="9">The sequence shown here is derived from an EMBL/GenBank/DDBJ whole genome shotgun (WGS) entry which is preliminary data.</text>
</comment>
<evidence type="ECO:0000313" key="10">
    <source>
        <dbReference type="Proteomes" id="UP000474967"/>
    </source>
</evidence>